<dbReference type="CDD" id="cd16980">
    <property type="entry name" value="VHS_Lsb5"/>
    <property type="match status" value="1"/>
</dbReference>
<dbReference type="AlphaFoldDB" id="A0A9P6EHN2"/>
<keyword evidence="4" id="KW-1185">Reference proteome</keyword>
<dbReference type="InterPro" id="IPR045007">
    <property type="entry name" value="LSB5"/>
</dbReference>
<protein>
    <recommendedName>
        <fullName evidence="2">VHS domain-containing protein</fullName>
    </recommendedName>
</protein>
<dbReference type="InterPro" id="IPR002014">
    <property type="entry name" value="VHS_dom"/>
</dbReference>
<feature type="region of interest" description="Disordered" evidence="1">
    <location>
        <begin position="1"/>
        <end position="257"/>
    </location>
</feature>
<feature type="compositionally biased region" description="Basic and acidic residues" evidence="1">
    <location>
        <begin position="155"/>
        <end position="166"/>
    </location>
</feature>
<evidence type="ECO:0000313" key="3">
    <source>
        <dbReference type="EMBL" id="KAF9529032.1"/>
    </source>
</evidence>
<dbReference type="SUPFAM" id="SSF48464">
    <property type="entry name" value="ENTH/VHS domain"/>
    <property type="match status" value="1"/>
</dbReference>
<comment type="caution">
    <text evidence="3">The sequence shown here is derived from an EMBL/GenBank/DDBJ whole genome shotgun (WGS) entry which is preliminary data.</text>
</comment>
<name>A0A9P6EHN2_9AGAR</name>
<dbReference type="PROSITE" id="PS50179">
    <property type="entry name" value="VHS"/>
    <property type="match status" value="1"/>
</dbReference>
<dbReference type="SMART" id="SM00288">
    <property type="entry name" value="VHS"/>
    <property type="match status" value="1"/>
</dbReference>
<dbReference type="InterPro" id="IPR008942">
    <property type="entry name" value="ENTH_VHS"/>
</dbReference>
<feature type="compositionally biased region" description="Polar residues" evidence="1">
    <location>
        <begin position="26"/>
        <end position="62"/>
    </location>
</feature>
<dbReference type="GO" id="GO:0007015">
    <property type="term" value="P:actin filament organization"/>
    <property type="evidence" value="ECO:0007669"/>
    <property type="project" value="InterPro"/>
</dbReference>
<dbReference type="GO" id="GO:0051666">
    <property type="term" value="P:actin cortical patch localization"/>
    <property type="evidence" value="ECO:0007669"/>
    <property type="project" value="TreeGrafter"/>
</dbReference>
<feature type="compositionally biased region" description="Basic residues" evidence="1">
    <location>
        <begin position="1"/>
        <end position="13"/>
    </location>
</feature>
<dbReference type="GO" id="GO:0030479">
    <property type="term" value="C:actin cortical patch"/>
    <property type="evidence" value="ECO:0007669"/>
    <property type="project" value="TreeGrafter"/>
</dbReference>
<dbReference type="GO" id="GO:0006897">
    <property type="term" value="P:endocytosis"/>
    <property type="evidence" value="ECO:0007669"/>
    <property type="project" value="InterPro"/>
</dbReference>
<organism evidence="3 4">
    <name type="scientific">Crepidotus variabilis</name>
    <dbReference type="NCBI Taxonomy" id="179855"/>
    <lineage>
        <taxon>Eukaryota</taxon>
        <taxon>Fungi</taxon>
        <taxon>Dikarya</taxon>
        <taxon>Basidiomycota</taxon>
        <taxon>Agaricomycotina</taxon>
        <taxon>Agaricomycetes</taxon>
        <taxon>Agaricomycetidae</taxon>
        <taxon>Agaricales</taxon>
        <taxon>Agaricineae</taxon>
        <taxon>Crepidotaceae</taxon>
        <taxon>Crepidotus</taxon>
    </lineage>
</organism>
<dbReference type="PANTHER" id="PTHR47789">
    <property type="entry name" value="LAS SEVENTEEN-BINDING PROTEIN 5"/>
    <property type="match status" value="1"/>
</dbReference>
<dbReference type="OrthoDB" id="10255964at2759"/>
<dbReference type="Proteomes" id="UP000807306">
    <property type="component" value="Unassembled WGS sequence"/>
</dbReference>
<reference evidence="3" key="1">
    <citation type="submission" date="2020-11" db="EMBL/GenBank/DDBJ databases">
        <authorList>
            <consortium name="DOE Joint Genome Institute"/>
            <person name="Ahrendt S."/>
            <person name="Riley R."/>
            <person name="Andreopoulos W."/>
            <person name="Labutti K."/>
            <person name="Pangilinan J."/>
            <person name="Ruiz-Duenas F.J."/>
            <person name="Barrasa J.M."/>
            <person name="Sanchez-Garcia M."/>
            <person name="Camarero S."/>
            <person name="Miyauchi S."/>
            <person name="Serrano A."/>
            <person name="Linde D."/>
            <person name="Babiker R."/>
            <person name="Drula E."/>
            <person name="Ayuso-Fernandez I."/>
            <person name="Pacheco R."/>
            <person name="Padilla G."/>
            <person name="Ferreira P."/>
            <person name="Barriuso J."/>
            <person name="Kellner H."/>
            <person name="Castanera R."/>
            <person name="Alfaro M."/>
            <person name="Ramirez L."/>
            <person name="Pisabarro A.G."/>
            <person name="Kuo A."/>
            <person name="Tritt A."/>
            <person name="Lipzen A."/>
            <person name="He G."/>
            <person name="Yan M."/>
            <person name="Ng V."/>
            <person name="Cullen D."/>
            <person name="Martin F."/>
            <person name="Rosso M.-N."/>
            <person name="Henrissat B."/>
            <person name="Hibbett D."/>
            <person name="Martinez A.T."/>
            <person name="Grigoriev I.V."/>
        </authorList>
    </citation>
    <scope>NUCLEOTIDE SEQUENCE</scope>
    <source>
        <strain evidence="3">CBS 506.95</strain>
    </source>
</reference>
<evidence type="ECO:0000259" key="2">
    <source>
        <dbReference type="PROSITE" id="PS50179"/>
    </source>
</evidence>
<feature type="compositionally biased region" description="Basic and acidic residues" evidence="1">
    <location>
        <begin position="187"/>
        <end position="252"/>
    </location>
</feature>
<accession>A0A9P6EHN2</accession>
<dbReference type="GO" id="GO:0043130">
    <property type="term" value="F:ubiquitin binding"/>
    <property type="evidence" value="ECO:0007669"/>
    <property type="project" value="InterPro"/>
</dbReference>
<dbReference type="EMBL" id="MU157848">
    <property type="protein sequence ID" value="KAF9529032.1"/>
    <property type="molecule type" value="Genomic_DNA"/>
</dbReference>
<proteinExistence type="predicted"/>
<feature type="compositionally biased region" description="Basic and acidic residues" evidence="1">
    <location>
        <begin position="14"/>
        <end position="23"/>
    </location>
</feature>
<dbReference type="Pfam" id="PF00790">
    <property type="entry name" value="VHS"/>
    <property type="match status" value="1"/>
</dbReference>
<dbReference type="PANTHER" id="PTHR47789:SF2">
    <property type="entry name" value="VHS DOMAIN-CONTAINING PROTEIN"/>
    <property type="match status" value="1"/>
</dbReference>
<dbReference type="GO" id="GO:0035091">
    <property type="term" value="F:phosphatidylinositol binding"/>
    <property type="evidence" value="ECO:0007669"/>
    <property type="project" value="InterPro"/>
</dbReference>
<gene>
    <name evidence="3" type="ORF">CPB83DRAFT_279639</name>
</gene>
<feature type="compositionally biased region" description="Low complexity" evidence="1">
    <location>
        <begin position="69"/>
        <end position="79"/>
    </location>
</feature>
<dbReference type="GO" id="GO:0007034">
    <property type="term" value="P:vacuolar transport"/>
    <property type="evidence" value="ECO:0007669"/>
    <property type="project" value="UniProtKB-ARBA"/>
</dbReference>
<evidence type="ECO:0000256" key="1">
    <source>
        <dbReference type="SAM" id="MobiDB-lite"/>
    </source>
</evidence>
<dbReference type="Gene3D" id="1.25.40.90">
    <property type="match status" value="1"/>
</dbReference>
<evidence type="ECO:0000313" key="4">
    <source>
        <dbReference type="Proteomes" id="UP000807306"/>
    </source>
</evidence>
<feature type="domain" description="VHS" evidence="2">
    <location>
        <begin position="263"/>
        <end position="361"/>
    </location>
</feature>
<sequence length="397" mass="44786">MKRLFGHKPKSAKPSKDFGEELPKQPQFSTPLYQKLATTGAQVHGSNISQPSLQHSTQQIPSPSEDDWQQQAVPPVHQQPYPPPPLIHTPSRSNSLNSIPHMPAASLPPPPRSASPMSTMSMGGTRLLRPHDQDRKVAPSALGILGALNPPRTDGALHHRSGDRGYSEGSRTETITPSESGHGHGHAPSDREKEKKKGFWSRDKEKEKEREKEREREREREKEWQREVQQRKEEYDRGQRERPRDGPVRREEDPQDELTRMIGYLTATASEDWSLVLEVCERASANEASAKEAVRALRREFKYGEPAAQLSAARLWAIMLRNSSDMFITQSTSRKFLDTLEDLLSSARTSPVVRERLLEVVGAAAYASGSKKGNDREGFKGLWRRVKPFDKPEEVHP</sequence>